<keyword evidence="2" id="KW-0408">Iron</keyword>
<dbReference type="Pfam" id="PF04432">
    <property type="entry name" value="FrhB_FdhB_C"/>
    <property type="match status" value="1"/>
</dbReference>
<evidence type="ECO:0000256" key="2">
    <source>
        <dbReference type="ARBA" id="ARBA00023004"/>
    </source>
</evidence>
<dbReference type="PROSITE" id="PS51379">
    <property type="entry name" value="4FE4S_FER_2"/>
    <property type="match status" value="2"/>
</dbReference>
<dbReference type="RefSeq" id="WP_092558810.1">
    <property type="nucleotide sequence ID" value="NZ_FOYZ01000001.1"/>
</dbReference>
<dbReference type="SUPFAM" id="SSF54862">
    <property type="entry name" value="4Fe-4S ferredoxins"/>
    <property type="match status" value="1"/>
</dbReference>
<sequence>MKVGIVTYLKNDSISEILQVWALKRAFEKKGCQVKIVNACFEMNEDFSRTNHSLKGWKQWLPFHPVRKSSEDAGIEPKNMHFKEEDISFFDDYVECFDKNIFTEEVNHMDLCVVTGEKTWSIRNWNSLEETLFLAEIKEGVKKAALGVGDNQLGYSAKERKMLKKWVNEFSFIGVVQSEFQQELQKVIKNQVTVIQDSTLLLRRSEYSMIKKDLLTEQRFILVDMNQYDSQLVEIADKVSNESGLPIYCYQYKGVFQNEVEEEYVTQPSEYLGAVEKADYVITNHFHGTVFALLFERQMLYISGREVYKRTEELLDNLGMKKHRIAVASEYKNLKQAEIANKYALPKKMGLLKVETLKNMNILLGISVGEELVDCPTNIMKKDCCGCYACKEICPHNAITMVPDQEGFSYPIVNPELCTSCKACEKVCVIREPKKVEWKPEFPKVYAAYRSDEKIRMKSTSGAIFPGLARHIILTKKGYVCGVRYDEDMNVVMDIADNMADVKKFYGSKYVKSDLNGVYPRIRKLLQEGQYVLFSGLPCECSALRSYLRKDYGTLYICEILCHAAPSPKLFKKYVEYLTEEFGSKVTNIKFRDKRKGWLIHQNTMVIEFADRSPKRVNARKNNYFRAFLNDYIARPSCSDCKFTYLERAGDITIGDYWGIQDIDPELFDNKGVSCVFINNKRGLEIWNRIKQHYEYKESTLDLAYMKNHKKPSPYRSEREEIFGRFDNEPIDILLEEFNDLKK</sequence>
<dbReference type="InterPro" id="IPR052977">
    <property type="entry name" value="Polyferredoxin-like_ET"/>
</dbReference>
<keyword evidence="6" id="KW-1185">Reference proteome</keyword>
<dbReference type="PANTHER" id="PTHR43193">
    <property type="match status" value="1"/>
</dbReference>
<keyword evidence="1" id="KW-0479">Metal-binding</keyword>
<dbReference type="PANTHER" id="PTHR43193:SF2">
    <property type="entry name" value="POLYFERREDOXIN PROTEIN FWDF"/>
    <property type="match status" value="1"/>
</dbReference>
<feature type="domain" description="4Fe-4S ferredoxin-type" evidence="4">
    <location>
        <begin position="375"/>
        <end position="404"/>
    </location>
</feature>
<keyword evidence="3" id="KW-0411">Iron-sulfur</keyword>
<dbReference type="Pfam" id="PF04230">
    <property type="entry name" value="PS_pyruv_trans"/>
    <property type="match status" value="1"/>
</dbReference>
<reference evidence="5 6" key="1">
    <citation type="submission" date="2016-10" db="EMBL/GenBank/DDBJ databases">
        <authorList>
            <person name="de Groot N.N."/>
        </authorList>
    </citation>
    <scope>NUCLEOTIDE SEQUENCE [LARGE SCALE GENOMIC DNA]</scope>
    <source>
        <strain evidence="5 6">743A</strain>
    </source>
</reference>
<evidence type="ECO:0000256" key="3">
    <source>
        <dbReference type="ARBA" id="ARBA00023014"/>
    </source>
</evidence>
<dbReference type="OrthoDB" id="430408at2"/>
<dbReference type="GO" id="GO:0046872">
    <property type="term" value="F:metal ion binding"/>
    <property type="evidence" value="ECO:0007669"/>
    <property type="project" value="UniProtKB-KW"/>
</dbReference>
<dbReference type="Pfam" id="PF12838">
    <property type="entry name" value="Fer4_7"/>
    <property type="match status" value="1"/>
</dbReference>
<organism evidence="5 6">
    <name type="scientific">Anaeromicropila populeti</name>
    <dbReference type="NCBI Taxonomy" id="37658"/>
    <lineage>
        <taxon>Bacteria</taxon>
        <taxon>Bacillati</taxon>
        <taxon>Bacillota</taxon>
        <taxon>Clostridia</taxon>
        <taxon>Lachnospirales</taxon>
        <taxon>Lachnospiraceae</taxon>
        <taxon>Anaeromicropila</taxon>
    </lineage>
</organism>
<protein>
    <submittedName>
        <fullName evidence="5">Coenzyme F420-reducing hydrogenase, beta subunit</fullName>
    </submittedName>
</protein>
<dbReference type="Gene3D" id="3.30.70.20">
    <property type="match status" value="1"/>
</dbReference>
<feature type="domain" description="4Fe-4S ferredoxin-type" evidence="4">
    <location>
        <begin position="409"/>
        <end position="439"/>
    </location>
</feature>
<dbReference type="InterPro" id="IPR017900">
    <property type="entry name" value="4Fe4S_Fe_S_CS"/>
</dbReference>
<dbReference type="Proteomes" id="UP000199659">
    <property type="component" value="Unassembled WGS sequence"/>
</dbReference>
<dbReference type="GO" id="GO:0051536">
    <property type="term" value="F:iron-sulfur cluster binding"/>
    <property type="evidence" value="ECO:0007669"/>
    <property type="project" value="UniProtKB-KW"/>
</dbReference>
<evidence type="ECO:0000259" key="4">
    <source>
        <dbReference type="PROSITE" id="PS51379"/>
    </source>
</evidence>
<accession>A0A1I6HRG1</accession>
<dbReference type="STRING" id="37658.SAMN05661086_00180"/>
<evidence type="ECO:0000313" key="5">
    <source>
        <dbReference type="EMBL" id="SFR56860.1"/>
    </source>
</evidence>
<name>A0A1I6HRG1_9FIRM</name>
<dbReference type="EMBL" id="FOYZ01000001">
    <property type="protein sequence ID" value="SFR56860.1"/>
    <property type="molecule type" value="Genomic_DNA"/>
</dbReference>
<dbReference type="PROSITE" id="PS00198">
    <property type="entry name" value="4FE4S_FER_1"/>
    <property type="match status" value="1"/>
</dbReference>
<evidence type="ECO:0000256" key="1">
    <source>
        <dbReference type="ARBA" id="ARBA00022723"/>
    </source>
</evidence>
<evidence type="ECO:0000313" key="6">
    <source>
        <dbReference type="Proteomes" id="UP000199659"/>
    </source>
</evidence>
<proteinExistence type="predicted"/>
<dbReference type="InterPro" id="IPR007525">
    <property type="entry name" value="FrhB_FdhB_C"/>
</dbReference>
<dbReference type="InterPro" id="IPR017896">
    <property type="entry name" value="4Fe4S_Fe-S-bd"/>
</dbReference>
<gene>
    <name evidence="5" type="ORF">SAMN05661086_00180</name>
</gene>
<dbReference type="AlphaFoldDB" id="A0A1I6HRG1"/>
<dbReference type="InterPro" id="IPR007345">
    <property type="entry name" value="Polysacch_pyruvyl_Trfase"/>
</dbReference>